<organism evidence="1 2">
    <name type="scientific">Plasmopara halstedii</name>
    <name type="common">Downy mildew of sunflower</name>
    <dbReference type="NCBI Taxonomy" id="4781"/>
    <lineage>
        <taxon>Eukaryota</taxon>
        <taxon>Sar</taxon>
        <taxon>Stramenopiles</taxon>
        <taxon>Oomycota</taxon>
        <taxon>Peronosporomycetes</taxon>
        <taxon>Peronosporales</taxon>
        <taxon>Peronosporaceae</taxon>
        <taxon>Plasmopara</taxon>
    </lineage>
</organism>
<evidence type="ECO:0000313" key="1">
    <source>
        <dbReference type="EMBL" id="CEG42989.1"/>
    </source>
</evidence>
<dbReference type="AlphaFoldDB" id="A0A0P1AQ70"/>
<dbReference type="EMBL" id="CCYD01000653">
    <property type="protein sequence ID" value="CEG42989.1"/>
    <property type="molecule type" value="Genomic_DNA"/>
</dbReference>
<proteinExistence type="predicted"/>
<sequence length="61" mass="7031">MTQNRGFFQLTFNIDLKIPSTLRGYELSAIVTNNNKIFTDENFYVWSISCVSRSPRIAQPS</sequence>
<reference evidence="2" key="1">
    <citation type="submission" date="2014-09" db="EMBL/GenBank/DDBJ databases">
        <authorList>
            <person name="Sharma Rahul"/>
            <person name="Thines Marco"/>
        </authorList>
    </citation>
    <scope>NUCLEOTIDE SEQUENCE [LARGE SCALE GENOMIC DNA]</scope>
</reference>
<evidence type="ECO:0000313" key="2">
    <source>
        <dbReference type="Proteomes" id="UP000054928"/>
    </source>
</evidence>
<keyword evidence="2" id="KW-1185">Reference proteome</keyword>
<accession>A0A0P1AQ70</accession>
<protein>
    <submittedName>
        <fullName evidence="1">Uncharacterized protein</fullName>
    </submittedName>
</protein>
<dbReference type="GeneID" id="36408273"/>
<dbReference type="Proteomes" id="UP000054928">
    <property type="component" value="Unassembled WGS sequence"/>
</dbReference>
<dbReference type="RefSeq" id="XP_024579358.1">
    <property type="nucleotide sequence ID" value="XM_024728931.1"/>
</dbReference>
<name>A0A0P1AQ70_PLAHL</name>